<proteinExistence type="predicted"/>
<sequence length="46" mass="5386">MRSAWGWIACLQVARWRKRYLEQHLAGIERDLPRGAPPVKVDVAVW</sequence>
<dbReference type="EMBL" id="JAAOMP010000042">
    <property type="protein sequence ID" value="MBU2759539.1"/>
    <property type="molecule type" value="Genomic_DNA"/>
</dbReference>
<comment type="caution">
    <text evidence="1">The sequence shown here is derived from an EMBL/GenBank/DDBJ whole genome shotgun (WGS) entry which is preliminary data.</text>
</comment>
<evidence type="ECO:0000313" key="2">
    <source>
        <dbReference type="Proteomes" id="UP000755654"/>
    </source>
</evidence>
<name>A0ABS5ZWI5_9PROT</name>
<protein>
    <recommendedName>
        <fullName evidence="3">Transposase</fullName>
    </recommendedName>
</protein>
<accession>A0ABS5ZWI5</accession>
<evidence type="ECO:0008006" key="3">
    <source>
        <dbReference type="Google" id="ProtNLM"/>
    </source>
</evidence>
<evidence type="ECO:0000313" key="1">
    <source>
        <dbReference type="EMBL" id="MBU2759539.1"/>
    </source>
</evidence>
<reference evidence="1 2" key="1">
    <citation type="journal article" date="2021" name="ISME J.">
        <title>Genomic evolution of the class Acidithiobacillia: deep-branching Proteobacteria living in extreme acidic conditions.</title>
        <authorList>
            <person name="Moya-Beltran A."/>
            <person name="Beard S."/>
            <person name="Rojas-Villalobos C."/>
            <person name="Issotta F."/>
            <person name="Gallardo Y."/>
            <person name="Ulloa R."/>
            <person name="Giaveno A."/>
            <person name="Degli Esposti M."/>
            <person name="Johnson D.B."/>
            <person name="Quatrini R."/>
        </authorList>
    </citation>
    <scope>NUCLEOTIDE SEQUENCE [LARGE SCALE GENOMIC DNA]</scope>
    <source>
        <strain evidence="1 2">RW2</strain>
    </source>
</reference>
<dbReference type="Proteomes" id="UP000755654">
    <property type="component" value="Unassembled WGS sequence"/>
</dbReference>
<keyword evidence="2" id="KW-1185">Reference proteome</keyword>
<gene>
    <name evidence="1" type="ORF">HAP95_05095</name>
</gene>
<organism evidence="1 2">
    <name type="scientific">Acidithiobacillus sulfurivorans</name>
    <dbReference type="NCBI Taxonomy" id="1958756"/>
    <lineage>
        <taxon>Bacteria</taxon>
        <taxon>Pseudomonadati</taxon>
        <taxon>Pseudomonadota</taxon>
        <taxon>Acidithiobacillia</taxon>
        <taxon>Acidithiobacillales</taxon>
        <taxon>Acidithiobacillaceae</taxon>
        <taxon>Acidithiobacillus</taxon>
    </lineage>
</organism>